<evidence type="ECO:0000313" key="3">
    <source>
        <dbReference type="Proteomes" id="UP000758701"/>
    </source>
</evidence>
<feature type="compositionally biased region" description="Low complexity" evidence="1">
    <location>
        <begin position="999"/>
        <end position="1012"/>
    </location>
</feature>
<feature type="compositionally biased region" description="Gly residues" evidence="1">
    <location>
        <begin position="869"/>
        <end position="881"/>
    </location>
</feature>
<feature type="compositionally biased region" description="Gly residues" evidence="1">
    <location>
        <begin position="1254"/>
        <end position="1267"/>
    </location>
</feature>
<dbReference type="CDD" id="cd22249">
    <property type="entry name" value="UDM1_RNF168_RNF169-like"/>
    <property type="match status" value="1"/>
</dbReference>
<feature type="compositionally biased region" description="Gly residues" evidence="1">
    <location>
        <begin position="751"/>
        <end position="768"/>
    </location>
</feature>
<feature type="compositionally biased region" description="Low complexity" evidence="1">
    <location>
        <begin position="1238"/>
        <end position="1253"/>
    </location>
</feature>
<feature type="compositionally biased region" description="Low complexity" evidence="1">
    <location>
        <begin position="789"/>
        <end position="813"/>
    </location>
</feature>
<feature type="region of interest" description="Disordered" evidence="1">
    <location>
        <begin position="399"/>
        <end position="1049"/>
    </location>
</feature>
<dbReference type="RefSeq" id="WP_166624026.1">
    <property type="nucleotide sequence ID" value="NZ_JAHSST010000008.1"/>
</dbReference>
<feature type="compositionally biased region" description="Gly residues" evidence="1">
    <location>
        <begin position="561"/>
        <end position="573"/>
    </location>
</feature>
<dbReference type="NCBIfam" id="NF038047">
    <property type="entry name" value="not_Tcp10"/>
    <property type="match status" value="1"/>
</dbReference>
<feature type="compositionally biased region" description="Polar residues" evidence="1">
    <location>
        <begin position="834"/>
        <end position="854"/>
    </location>
</feature>
<name>A0ABS7W8C5_STROV</name>
<feature type="compositionally biased region" description="Low complexity" evidence="1">
    <location>
        <begin position="1019"/>
        <end position="1028"/>
    </location>
</feature>
<reference evidence="2 3" key="1">
    <citation type="submission" date="2021-06" db="EMBL/GenBank/DDBJ databases">
        <title>Ecological speciation of a Streptomyces species isolated from different habitats and geographic origins.</title>
        <authorList>
            <person name="Wang J."/>
        </authorList>
    </citation>
    <scope>NUCLEOTIDE SEQUENCE [LARGE SCALE GENOMIC DNA]</scope>
    <source>
        <strain evidence="2 3">FXJ8.012</strain>
    </source>
</reference>
<feature type="compositionally biased region" description="Basic and acidic residues" evidence="1">
    <location>
        <begin position="418"/>
        <end position="525"/>
    </location>
</feature>
<feature type="region of interest" description="Disordered" evidence="1">
    <location>
        <begin position="1142"/>
        <end position="1194"/>
    </location>
</feature>
<evidence type="ECO:0000256" key="1">
    <source>
        <dbReference type="SAM" id="MobiDB-lite"/>
    </source>
</evidence>
<proteinExistence type="predicted"/>
<feature type="compositionally biased region" description="Low complexity" evidence="1">
    <location>
        <begin position="907"/>
        <end position="931"/>
    </location>
</feature>
<feature type="compositionally biased region" description="Low complexity" evidence="1">
    <location>
        <begin position="855"/>
        <end position="868"/>
    </location>
</feature>
<comment type="caution">
    <text evidence="2">The sequence shown here is derived from an EMBL/GenBank/DDBJ whole genome shotgun (WGS) entry which is preliminary data.</text>
</comment>
<gene>
    <name evidence="2" type="ORF">KVH32_21490</name>
</gene>
<keyword evidence="3" id="KW-1185">Reference proteome</keyword>
<dbReference type="InterPro" id="IPR047002">
    <property type="entry name" value="Tcp10_C_sf"/>
</dbReference>
<protein>
    <submittedName>
        <fullName evidence="2">AAWKG family protein</fullName>
    </submittedName>
</protein>
<dbReference type="Proteomes" id="UP000758701">
    <property type="component" value="Unassembled WGS sequence"/>
</dbReference>
<dbReference type="Gene3D" id="2.60.450.20">
    <property type="match status" value="4"/>
</dbReference>
<feature type="compositionally biased region" description="Low complexity" evidence="1">
    <location>
        <begin position="533"/>
        <end position="547"/>
    </location>
</feature>
<evidence type="ECO:0000313" key="2">
    <source>
        <dbReference type="EMBL" id="MBZ6153708.1"/>
    </source>
</evidence>
<feature type="compositionally biased region" description="Low complexity" evidence="1">
    <location>
        <begin position="737"/>
        <end position="750"/>
    </location>
</feature>
<feature type="compositionally biased region" description="Gly residues" evidence="1">
    <location>
        <begin position="1163"/>
        <end position="1176"/>
    </location>
</feature>
<feature type="region of interest" description="Disordered" evidence="1">
    <location>
        <begin position="1238"/>
        <end position="1357"/>
    </location>
</feature>
<feature type="compositionally biased region" description="Polar residues" evidence="1">
    <location>
        <begin position="952"/>
        <end position="972"/>
    </location>
</feature>
<organism evidence="2 3">
    <name type="scientific">Streptomyces olivaceus</name>
    <dbReference type="NCBI Taxonomy" id="47716"/>
    <lineage>
        <taxon>Bacteria</taxon>
        <taxon>Bacillati</taxon>
        <taxon>Actinomycetota</taxon>
        <taxon>Actinomycetes</taxon>
        <taxon>Kitasatosporales</taxon>
        <taxon>Streptomycetaceae</taxon>
        <taxon>Streptomyces</taxon>
    </lineage>
</organism>
<sequence length="1357" mass="140770">MVDRYDADSIDNVNKYEGATDASSDVWAGLVTHITGYPVPDRSTVFDTLRSDHGGKLFRMDIRDRGLGSFVQDASGFLRNTGEDYDIWFFDSGKKTQIKQARIVFEGRVKAGDEVIWADPGTDDVANASVREGNEFKDYNKDEMSTVALARYMNGPRTALLELLGGNTADARFSNLGVAEDSSVDLNSFNTTGQTFDFAAQFFRDQGPKIKEWEEALGREDASWKGEAAEVFRSLLTKIRENYDAYIETFDEKPSTGEGDGTGKTVYSRALSQARSALEDAADKLLDAWITWANSDYYDPHRVLRYVLDDLAQWVDSNNVAKTDIKTTYSAYSSSTYHDPQEGFSQNHPEYGDLTDIANWAKVGDKAVQIWSRGVDEHLVKPARTVQSNLNNTFLDLGGDFSENIPEPKSTSTASQEYEERKAEEAQEEIERQNEENRRYQDELREEQEKQREEDRKYQEELREEQRQQREEDKQAQDELREEQNRQREEDKQAQDELREEQNRQREEDRKYQDELRAEQEKQADEAQEQLRTLNDPTTTDLGGLDDLLNRDVPVTESLGDMGGLNGGPGGGDTALTESLGDLGGVNGGPGGGPGTDDLGNFGDANNAANQSLAGLGGTGGGDQPAAVPPPTNLGSLGGLNSGGGTRLPTERTPGLVDGNPVAQFPDGSSTSFDPDTGLLTSTAPDGSTTTTDLGNGLQVTNPDGSVTSLGDDGNLKTTFPDGRTETIDPSTGQAVTTNPDGTTTTTDLGSLGGLNNGAGGGSLGMPTGGSTQLSGGDLTSRFPDGSSTSFDPDTGTLTTTGPDGSTTTTDLGNGLEVTNPDGSVTSLGDDGNLKTTFPDGTTQSIDPSTGQAVTTNPDGTTTTTDLGSLGGLNNGAGGGSLDMPTGGSTQLSGGDLTSRFPDGSSTSFDPDTGTLTTTGPDGSTTTTDLGNGLEVTNPDGSVTSLGDDGNLKTTFPDGTTQSIDPSTGQAVTTNPDGTTTTTDLGSLGGLNGQGNQGGLDSLGDLQTQSNGDLGGLGDLDLGSLDGLNSGGGSGLETPTGGDTSLAGDDLLTRFPDGTQATFDTQTGMLTATNPDGSVTTTDLTHGAQVTNPDGSVTSLDNGMLTTDFPDGSTQVVDPETGIATVTDAQGNTETVNLHDLNTGNGPTSSNGNGLLDELGSLDGLGGSGGTGGGGTSTETLSPSDLGLGNGGSLTSGTGGGLTAGASVGSDGLLTGAAAPLSDSATAAGGTPLAPAAGAGTAGAPGMPGTPGMPMGGMGGMGGGGDKGNGERVRAVLVDAAEESERRNRRRRSPWNRQEDSDTFLSPASRVATTGGDDSSGEEPGQGRGVTTSADYLEEDADVWGTEDGGTPAVIGR</sequence>
<feature type="compositionally biased region" description="Gly residues" evidence="1">
    <location>
        <begin position="636"/>
        <end position="646"/>
    </location>
</feature>
<accession>A0ABS7W8C5</accession>
<feature type="compositionally biased region" description="Low complexity" evidence="1">
    <location>
        <begin position="681"/>
        <end position="693"/>
    </location>
</feature>
<feature type="compositionally biased region" description="Polar residues" evidence="1">
    <location>
        <begin position="698"/>
        <end position="709"/>
    </location>
</feature>
<feature type="compositionally biased region" description="Gly residues" evidence="1">
    <location>
        <begin position="987"/>
        <end position="998"/>
    </location>
</feature>
<feature type="compositionally biased region" description="Gly residues" evidence="1">
    <location>
        <begin position="582"/>
        <end position="595"/>
    </location>
</feature>
<feature type="compositionally biased region" description="Low complexity" evidence="1">
    <location>
        <begin position="1142"/>
        <end position="1162"/>
    </location>
</feature>
<feature type="compositionally biased region" description="Low complexity" evidence="1">
    <location>
        <begin position="973"/>
        <end position="986"/>
    </location>
</feature>
<dbReference type="EMBL" id="JAHSTP010000008">
    <property type="protein sequence ID" value="MBZ6153708.1"/>
    <property type="molecule type" value="Genomic_DNA"/>
</dbReference>
<feature type="compositionally biased region" description="Low complexity" evidence="1">
    <location>
        <begin position="1177"/>
        <end position="1187"/>
    </location>
</feature>